<dbReference type="RefSeq" id="XP_035686153.1">
    <property type="nucleotide sequence ID" value="XM_035830260.1"/>
</dbReference>
<dbReference type="GeneID" id="118422613"/>
<feature type="transmembrane region" description="Helical" evidence="12">
    <location>
        <begin position="676"/>
        <end position="697"/>
    </location>
</feature>
<reference evidence="15" key="2">
    <citation type="submission" date="2025-08" db="UniProtKB">
        <authorList>
            <consortium name="RefSeq"/>
        </authorList>
    </citation>
    <scope>IDENTIFICATION</scope>
    <source>
        <strain evidence="15">S238N-H82</strain>
        <tissue evidence="15">Testes</tissue>
    </source>
</reference>
<protein>
    <submittedName>
        <fullName evidence="15">Metabotropic glutamate receptor-like isoform X1</fullName>
    </submittedName>
</protein>
<dbReference type="KEGG" id="bfo:118422613"/>
<feature type="transmembrane region" description="Helical" evidence="12">
    <location>
        <begin position="801"/>
        <end position="823"/>
    </location>
</feature>
<dbReference type="PRINTS" id="PR00593">
    <property type="entry name" value="MTABOTROPICR"/>
</dbReference>
<dbReference type="PANTHER" id="PTHR24060">
    <property type="entry name" value="METABOTROPIC GLUTAMATE RECEPTOR"/>
    <property type="match status" value="1"/>
</dbReference>
<keyword evidence="6" id="KW-0297">G-protein coupled receptor</keyword>
<dbReference type="Pfam" id="PF00003">
    <property type="entry name" value="7tm_3"/>
    <property type="match status" value="1"/>
</dbReference>
<evidence type="ECO:0000256" key="2">
    <source>
        <dbReference type="ARBA" id="ARBA00007242"/>
    </source>
</evidence>
<evidence type="ECO:0000256" key="12">
    <source>
        <dbReference type="SAM" id="Phobius"/>
    </source>
</evidence>
<evidence type="ECO:0000313" key="14">
    <source>
        <dbReference type="Proteomes" id="UP000001554"/>
    </source>
</evidence>
<dbReference type="Gene3D" id="2.10.50.30">
    <property type="entry name" value="GPCR, family 3, nine cysteines domain"/>
    <property type="match status" value="1"/>
</dbReference>
<evidence type="ECO:0000256" key="5">
    <source>
        <dbReference type="ARBA" id="ARBA00022989"/>
    </source>
</evidence>
<dbReference type="SUPFAM" id="SSF53822">
    <property type="entry name" value="Periplasmic binding protein-like I"/>
    <property type="match status" value="1"/>
</dbReference>
<keyword evidence="10" id="KW-0807">Transducer</keyword>
<dbReference type="Gene3D" id="3.40.50.2300">
    <property type="match status" value="2"/>
</dbReference>
<organism evidence="14 15">
    <name type="scientific">Branchiostoma floridae</name>
    <name type="common">Florida lancelet</name>
    <name type="synonym">Amphioxus</name>
    <dbReference type="NCBI Taxonomy" id="7739"/>
    <lineage>
        <taxon>Eukaryota</taxon>
        <taxon>Metazoa</taxon>
        <taxon>Chordata</taxon>
        <taxon>Cephalochordata</taxon>
        <taxon>Leptocardii</taxon>
        <taxon>Amphioxiformes</taxon>
        <taxon>Branchiostomatidae</taxon>
        <taxon>Branchiostoma</taxon>
    </lineage>
</organism>
<feature type="transmembrane region" description="Helical" evidence="12">
    <location>
        <begin position="718"/>
        <end position="740"/>
    </location>
</feature>
<keyword evidence="3" id="KW-1003">Cell membrane</keyword>
<feature type="transmembrane region" description="Helical" evidence="12">
    <location>
        <begin position="644"/>
        <end position="664"/>
    </location>
</feature>
<sequence>MAVLRTNVSTKRGINRDFVSWWMLSLAGCLLMACVHSSHIRRGREFYAQAGEVTLGGLLSVHVNGGSGAFCSVLRESGAIQRMLSMAYAVNEVNSRDDLLPNVTLGFAIYDDCSTETMALVETLNFISTEGLDNRCTGTAYPNLIGVVGAENSGSTRMAAELLGLFHLPIISHFATSDVLNDMSLFPTFFRTVPPDRLQAKAIIDILVYFEWTYVSLVYSDDTSYGIEGMRKLQKEAEDASVQICFAEIISVTALGTDYDDVIRQLRRDRNVKVVVMFSNFFDANQVFAAAKRNNATEEFVWVGSDGWGVSVEEIKGQEDAALGALTVVPYSCPVERFANYLKTLTVDKEPNNPWIGEILGNMSFSVVRNDNVVSPVFNAVNMFAHALDDMLRTGCPGVPTGCNITGGLTCDFLKTLTEHIRNVSFVGECGFELKFHHGEVVGRYALQNLQRRTDGTYEYVRVGMWDIDDDDVSVNRSLIYWNLKDERYNWTGYSEEDTTEIFGPVSRTRTIVSALEQTPESICSHPCDYVAGYVTVPSKDSACCWTCSECRSNEIVTNVGMPTETCTACNDEESIEIQNFTWPDPEDRTRCLPIPATHLNWHDGIAILLVVLACLGLALTMATLVTFTINNEHKLIKACNRELSYIIILGVMLEFVVVFCFVAEPTPGTCTTTRLLFGLNFTLIYAPLVTKTNQVYRIFRSGRRSVKRPKFISSQAQVVIACVLMVVQVILTCMGFILVSPTSVKKDMPVLTEKLVELQCEQHVYELVATLVYNVLLVLVCTYYAIITRNLPDNYNESRFISFQVYTTLVIWLAFVATFFTAKSARYRTVYSCMAMILNAFTTLICYFSPKLYGVYFVNQSDMNVQGTSMRNPTVTTPEGTVPERPGSITGVNFSPAVTRPQAASFSAAMEHAQDGQVQKSDAMANGTENDIKKVVNGTIDLDDVEGTDNDATIIVNGTCTTDDSPDPSYVKSRVVIKEMEGTQV</sequence>
<evidence type="ECO:0000256" key="3">
    <source>
        <dbReference type="ARBA" id="ARBA00022475"/>
    </source>
</evidence>
<evidence type="ECO:0000256" key="10">
    <source>
        <dbReference type="ARBA" id="ARBA00023224"/>
    </source>
</evidence>
<dbReference type="InterPro" id="IPR017978">
    <property type="entry name" value="GPCR_3_C"/>
</dbReference>
<dbReference type="Proteomes" id="UP000001554">
    <property type="component" value="Chromosome 9"/>
</dbReference>
<evidence type="ECO:0000256" key="8">
    <source>
        <dbReference type="ARBA" id="ARBA00023170"/>
    </source>
</evidence>
<dbReference type="Pfam" id="PF01094">
    <property type="entry name" value="ANF_receptor"/>
    <property type="match status" value="1"/>
</dbReference>
<dbReference type="FunFam" id="3.40.50.2300:FF:000145">
    <property type="entry name" value="Glutamate receptor, metabotropic"/>
    <property type="match status" value="1"/>
</dbReference>
<dbReference type="InterPro" id="IPR000337">
    <property type="entry name" value="GPCR_3"/>
</dbReference>
<comment type="similarity">
    <text evidence="2">Belongs to the G-protein coupled receptor 3 family.</text>
</comment>
<dbReference type="CDD" id="cd06362">
    <property type="entry name" value="PBP1_mGluR"/>
    <property type="match status" value="1"/>
</dbReference>
<feature type="transmembrane region" description="Helical" evidence="12">
    <location>
        <begin position="768"/>
        <end position="789"/>
    </location>
</feature>
<dbReference type="GO" id="GO:0007216">
    <property type="term" value="P:G protein-coupled glutamate receptor signaling pathway"/>
    <property type="evidence" value="ECO:0000318"/>
    <property type="project" value="GO_Central"/>
</dbReference>
<dbReference type="InterPro" id="IPR038550">
    <property type="entry name" value="GPCR_3_9-Cys_sf"/>
</dbReference>
<feature type="transmembrane region" description="Helical" evidence="12">
    <location>
        <begin position="829"/>
        <end position="849"/>
    </location>
</feature>
<dbReference type="InterPro" id="IPR028082">
    <property type="entry name" value="Peripla_BP_I"/>
</dbReference>
<evidence type="ECO:0000256" key="6">
    <source>
        <dbReference type="ARBA" id="ARBA00023040"/>
    </source>
</evidence>
<dbReference type="PROSITE" id="PS50259">
    <property type="entry name" value="G_PROTEIN_RECEP_F3_4"/>
    <property type="match status" value="1"/>
</dbReference>
<keyword evidence="5 12" id="KW-1133">Transmembrane helix</keyword>
<comment type="subcellular location">
    <subcellularLocation>
        <location evidence="1">Cell membrane</location>
        <topology evidence="1">Multi-pass membrane protein</topology>
    </subcellularLocation>
</comment>
<dbReference type="InterPro" id="IPR001828">
    <property type="entry name" value="ANF_lig-bd_rcpt"/>
</dbReference>
<feature type="domain" description="G-protein coupled receptors family 3 profile" evidence="13">
    <location>
        <begin position="606"/>
        <end position="872"/>
    </location>
</feature>
<dbReference type="GO" id="GO:0005886">
    <property type="term" value="C:plasma membrane"/>
    <property type="evidence" value="ECO:0000318"/>
    <property type="project" value="GO_Central"/>
</dbReference>
<evidence type="ECO:0000256" key="7">
    <source>
        <dbReference type="ARBA" id="ARBA00023136"/>
    </source>
</evidence>
<evidence type="ECO:0000256" key="1">
    <source>
        <dbReference type="ARBA" id="ARBA00004651"/>
    </source>
</evidence>
<dbReference type="PRINTS" id="PR00248">
    <property type="entry name" value="GPCRMGR"/>
</dbReference>
<dbReference type="OrthoDB" id="425344at2759"/>
<evidence type="ECO:0000256" key="11">
    <source>
        <dbReference type="SAM" id="MobiDB-lite"/>
    </source>
</evidence>
<feature type="transmembrane region" description="Helical" evidence="12">
    <location>
        <begin position="21"/>
        <end position="40"/>
    </location>
</feature>
<dbReference type="AlphaFoldDB" id="A0A9J7LQ48"/>
<dbReference type="CDD" id="cd13953">
    <property type="entry name" value="7tm_classC_mGluR-like"/>
    <property type="match status" value="1"/>
</dbReference>
<evidence type="ECO:0000313" key="15">
    <source>
        <dbReference type="RefSeq" id="XP_035686153.1"/>
    </source>
</evidence>
<gene>
    <name evidence="15" type="primary">LOC118422613</name>
</gene>
<proteinExistence type="inferred from homology"/>
<feature type="region of interest" description="Disordered" evidence="11">
    <location>
        <begin position="870"/>
        <end position="891"/>
    </location>
</feature>
<feature type="compositionally biased region" description="Low complexity" evidence="11">
    <location>
        <begin position="874"/>
        <end position="888"/>
    </location>
</feature>
<evidence type="ECO:0000256" key="4">
    <source>
        <dbReference type="ARBA" id="ARBA00022692"/>
    </source>
</evidence>
<reference evidence="14" key="1">
    <citation type="journal article" date="2020" name="Nat. Ecol. Evol.">
        <title>Deeply conserved synteny resolves early events in vertebrate evolution.</title>
        <authorList>
            <person name="Simakov O."/>
            <person name="Marletaz F."/>
            <person name="Yue J.X."/>
            <person name="O'Connell B."/>
            <person name="Jenkins J."/>
            <person name="Brandt A."/>
            <person name="Calef R."/>
            <person name="Tung C.H."/>
            <person name="Huang T.K."/>
            <person name="Schmutz J."/>
            <person name="Satoh N."/>
            <person name="Yu J.K."/>
            <person name="Putnam N.H."/>
            <person name="Green R.E."/>
            <person name="Rokhsar D.S."/>
        </authorList>
    </citation>
    <scope>NUCLEOTIDE SEQUENCE [LARGE SCALE GENOMIC DNA]</scope>
    <source>
        <strain evidence="14">S238N-H82</strain>
    </source>
</reference>
<name>A0A9J7LQ48_BRAFL</name>
<keyword evidence="7 12" id="KW-0472">Membrane</keyword>
<dbReference type="GO" id="GO:0001641">
    <property type="term" value="F:group II metabotropic glutamate receptor activity"/>
    <property type="evidence" value="ECO:0000318"/>
    <property type="project" value="GO_Central"/>
</dbReference>
<dbReference type="GO" id="GO:0051966">
    <property type="term" value="P:regulation of synaptic transmission, glutamatergic"/>
    <property type="evidence" value="ECO:0000318"/>
    <property type="project" value="GO_Central"/>
</dbReference>
<keyword evidence="14" id="KW-1185">Reference proteome</keyword>
<evidence type="ECO:0000259" key="13">
    <source>
        <dbReference type="PROSITE" id="PS50259"/>
    </source>
</evidence>
<accession>A0A9J7LQ48</accession>
<keyword evidence="4 12" id="KW-0812">Transmembrane</keyword>
<keyword evidence="8" id="KW-0675">Receptor</keyword>
<feature type="transmembrane region" description="Helical" evidence="12">
    <location>
        <begin position="606"/>
        <end position="632"/>
    </location>
</feature>
<dbReference type="OMA" id="KIACCWD"/>
<dbReference type="InterPro" id="IPR000162">
    <property type="entry name" value="GPCR_3_mtglu_rcpt"/>
</dbReference>
<dbReference type="PROSITE" id="PS51257">
    <property type="entry name" value="PROKAR_LIPOPROTEIN"/>
    <property type="match status" value="1"/>
</dbReference>
<keyword evidence="9" id="KW-0325">Glycoprotein</keyword>
<dbReference type="InterPro" id="IPR050726">
    <property type="entry name" value="mGluR"/>
</dbReference>
<evidence type="ECO:0000256" key="9">
    <source>
        <dbReference type="ARBA" id="ARBA00023180"/>
    </source>
</evidence>